<sequence length="336" mass="36902">MKKTVLILLILFLCLAFVFGITVTSEAAKKFYVKWGATSVRSGLYANTVAMAKVVNKAYPGEIEVTVVETGGFLENLSRLQRKAIHMGPADAAAGYANYMGIIDYQGKANPNLRTMWGGYITPIHIVVTEKSGIKDVKQLNGIDFAMNPGTTSGRVVELFFKALNINPNYKMMGIGASVDAMKSGVVKGWYKAGYKDSAILDLEANMDIRVLPVSKQLINQFNKVYPGQGLVMDIPAGLFKSVKKAQPSLAYVVTDFVDKDVPEEVVFKIVKAVYENRKEIVGALATLKEGNFEDMFGMAAKYGNVPLHPGAVRFYRDVLKVKIPAKLIPPEMKKK</sequence>
<name>A0A9W6GHE1_9BACT</name>
<dbReference type="PANTHER" id="PTHR42941">
    <property type="entry name" value="SLL1037 PROTEIN"/>
    <property type="match status" value="1"/>
</dbReference>
<dbReference type="Pfam" id="PF16868">
    <property type="entry name" value="NMT1_3"/>
    <property type="match status" value="1"/>
</dbReference>
<reference evidence="1" key="1">
    <citation type="submission" date="2022-12" db="EMBL/GenBank/DDBJ databases">
        <title>Reference genome sequencing for broad-spectrum identification of bacterial and archaeal isolates by mass spectrometry.</title>
        <authorList>
            <person name="Sekiguchi Y."/>
            <person name="Tourlousse D.M."/>
        </authorList>
    </citation>
    <scope>NUCLEOTIDE SEQUENCE</scope>
    <source>
        <strain evidence="1">TSL-P1</strain>
    </source>
</reference>
<dbReference type="SUPFAM" id="SSF53850">
    <property type="entry name" value="Periplasmic binding protein-like II"/>
    <property type="match status" value="1"/>
</dbReference>
<accession>A0A9W6GHE1</accession>
<dbReference type="NCBIfam" id="TIGR02122">
    <property type="entry name" value="TRAP_TAXI"/>
    <property type="match status" value="1"/>
</dbReference>
<dbReference type="InterPro" id="IPR011852">
    <property type="entry name" value="TRAP_TAXI"/>
</dbReference>
<evidence type="ECO:0000313" key="2">
    <source>
        <dbReference type="Proteomes" id="UP001144297"/>
    </source>
</evidence>
<protein>
    <submittedName>
        <fullName evidence="1">TRAP ABC transporter</fullName>
    </submittedName>
</protein>
<proteinExistence type="predicted"/>
<dbReference type="Proteomes" id="UP001144297">
    <property type="component" value="Unassembled WGS sequence"/>
</dbReference>
<dbReference type="EMBL" id="BSDX01000001">
    <property type="protein sequence ID" value="GLI53841.1"/>
    <property type="molecule type" value="Genomic_DNA"/>
</dbReference>
<dbReference type="PANTHER" id="PTHR42941:SF1">
    <property type="entry name" value="SLL1037 PROTEIN"/>
    <property type="match status" value="1"/>
</dbReference>
<dbReference type="Gene3D" id="3.40.190.10">
    <property type="entry name" value="Periplasmic binding protein-like II"/>
    <property type="match status" value="2"/>
</dbReference>
<comment type="caution">
    <text evidence="1">The sequence shown here is derived from an EMBL/GenBank/DDBJ whole genome shotgun (WGS) entry which is preliminary data.</text>
</comment>
<dbReference type="AlphaFoldDB" id="A0A9W6GHE1"/>
<organism evidence="1 2">
    <name type="scientific">Thermodesulfovibrio yellowstonii</name>
    <dbReference type="NCBI Taxonomy" id="28262"/>
    <lineage>
        <taxon>Bacteria</taxon>
        <taxon>Pseudomonadati</taxon>
        <taxon>Nitrospirota</taxon>
        <taxon>Thermodesulfovibrionia</taxon>
        <taxon>Thermodesulfovibrionales</taxon>
        <taxon>Thermodesulfovibrionaceae</taxon>
        <taxon>Thermodesulfovibrio</taxon>
    </lineage>
</organism>
<keyword evidence="2" id="KW-1185">Reference proteome</keyword>
<gene>
    <name evidence="1" type="ORF">TISLANDTSLP1_15340</name>
</gene>
<evidence type="ECO:0000313" key="1">
    <source>
        <dbReference type="EMBL" id="GLI53841.1"/>
    </source>
</evidence>